<dbReference type="AlphaFoldDB" id="A0A1H9T192"/>
<organism evidence="3 4">
    <name type="scientific">Isobaculum melis</name>
    <dbReference type="NCBI Taxonomy" id="142588"/>
    <lineage>
        <taxon>Bacteria</taxon>
        <taxon>Bacillati</taxon>
        <taxon>Bacillota</taxon>
        <taxon>Bacilli</taxon>
        <taxon>Lactobacillales</taxon>
        <taxon>Carnobacteriaceae</taxon>
        <taxon>Isobaculum</taxon>
    </lineage>
</organism>
<dbReference type="RefSeq" id="WP_092652374.1">
    <property type="nucleotide sequence ID" value="NZ_FOHA01000010.1"/>
</dbReference>
<reference evidence="3 4" key="1">
    <citation type="submission" date="2016-10" db="EMBL/GenBank/DDBJ databases">
        <authorList>
            <person name="de Groot N.N."/>
        </authorList>
    </citation>
    <scope>NUCLEOTIDE SEQUENCE [LARGE SCALE GENOMIC DNA]</scope>
    <source>
        <strain evidence="3 4">DSM 13760</strain>
    </source>
</reference>
<evidence type="ECO:0000259" key="2">
    <source>
        <dbReference type="Pfam" id="PF09346"/>
    </source>
</evidence>
<keyword evidence="4" id="KW-1185">Reference proteome</keyword>
<sequence>MNSCTFESSLLKLKKLEKKIDFLEQKESLISENTLDFVENLLKINLNNDLRLFFKIMNGGFIGIDIFCLEKCVIETLECRRNYTDKRKKKLKNSIVISDDGTGNPILIKNTGTIYLFHHDDNTYEIIEQSLTSLIEDYISNLEKVAKKY</sequence>
<name>A0A1H9T192_9LACT</name>
<proteinExistence type="predicted"/>
<evidence type="ECO:0000313" key="3">
    <source>
        <dbReference type="EMBL" id="SER90489.1"/>
    </source>
</evidence>
<dbReference type="InterPro" id="IPR018958">
    <property type="entry name" value="Knr4/Smi1-like_dom"/>
</dbReference>
<evidence type="ECO:0000256" key="1">
    <source>
        <dbReference type="SAM" id="Coils"/>
    </source>
</evidence>
<dbReference type="OrthoDB" id="2736282at2"/>
<protein>
    <submittedName>
        <fullName evidence="3">SMI1 / KNR4 family (SUKH-1)</fullName>
    </submittedName>
</protein>
<evidence type="ECO:0000313" key="4">
    <source>
        <dbReference type="Proteomes" id="UP000198948"/>
    </source>
</evidence>
<dbReference type="EMBL" id="FOHA01000010">
    <property type="protein sequence ID" value="SER90489.1"/>
    <property type="molecule type" value="Genomic_DNA"/>
</dbReference>
<keyword evidence="1" id="KW-0175">Coiled coil</keyword>
<feature type="domain" description="Knr4/Smi1-like" evidence="2">
    <location>
        <begin position="30"/>
        <end position="136"/>
    </location>
</feature>
<dbReference type="InterPro" id="IPR037883">
    <property type="entry name" value="Knr4/Smi1-like_sf"/>
</dbReference>
<gene>
    <name evidence="3" type="ORF">SAMN04488559_11026</name>
</gene>
<dbReference type="Pfam" id="PF09346">
    <property type="entry name" value="SMI1_KNR4"/>
    <property type="match status" value="1"/>
</dbReference>
<dbReference type="SUPFAM" id="SSF160631">
    <property type="entry name" value="SMI1/KNR4-like"/>
    <property type="match status" value="1"/>
</dbReference>
<dbReference type="Proteomes" id="UP000198948">
    <property type="component" value="Unassembled WGS sequence"/>
</dbReference>
<dbReference type="Gene3D" id="3.40.1580.10">
    <property type="entry name" value="SMI1/KNR4-like"/>
    <property type="match status" value="1"/>
</dbReference>
<accession>A0A1H9T192</accession>
<feature type="coiled-coil region" evidence="1">
    <location>
        <begin position="6"/>
        <end position="33"/>
    </location>
</feature>
<dbReference type="STRING" id="142588.SAMN04488559_11026"/>